<evidence type="ECO:0000313" key="9">
    <source>
        <dbReference type="EMBL" id="BCJ65783.1"/>
    </source>
</evidence>
<dbReference type="InterPro" id="IPR006195">
    <property type="entry name" value="aa-tRNA-synth_II"/>
</dbReference>
<keyword evidence="5" id="KW-0067">ATP-binding</keyword>
<dbReference type="Gene3D" id="3.20.20.70">
    <property type="entry name" value="Aldolase class I"/>
    <property type="match status" value="1"/>
</dbReference>
<dbReference type="PANTHER" id="PTHR42918:SF6">
    <property type="entry name" value="ELONGATION FACTOR P--(R)-BETA-LYSINE LIGASE"/>
    <property type="match status" value="1"/>
</dbReference>
<evidence type="ECO:0000259" key="8">
    <source>
        <dbReference type="PROSITE" id="PS50862"/>
    </source>
</evidence>
<organism evidence="9 10">
    <name type="scientific">Polymorphospora rubra</name>
    <dbReference type="NCBI Taxonomy" id="338584"/>
    <lineage>
        <taxon>Bacteria</taxon>
        <taxon>Bacillati</taxon>
        <taxon>Actinomycetota</taxon>
        <taxon>Actinomycetes</taxon>
        <taxon>Micromonosporales</taxon>
        <taxon>Micromonosporaceae</taxon>
        <taxon>Polymorphospora</taxon>
    </lineage>
</organism>
<sequence>MSCSSEDARFAVQQVPNERWRQATAANLAADHLNGYDLWTMAFLEGRQDWEETRDFLLSASRDELTELVEKSRGESLAFLVMMMTGACNADCPICFTDRRRKRGETTVEQRDRLLREAAGLGAGYVYVPGEGEPTIDRGWWQFLETCKDTGLEAIVFTNGLIFSDTATSEKYWGCQPEEAIERLADYPVSFYVKMWSTQPELVGKMLGINPDKYQFTDYDGVRVPLGMARLLDRFPRQRLGIEVVVEGRNADEVVDTVVPFAERHDLSRIVEIIQHNGRTLGNPTYDPTPAQVARATPLLSPTSCTVATCKAVVTSRGYLSPRIAILETQLPASARHIDEGSLWDLLHGTDYLVQRRYEQSCLCESEPVSLAEAGTPTLIGPQSVVPPQLADLIDPMRPTATATANDFTSTSTVADLLGGRVEHGSVVRVVGRALPVGPGLVQLADGPDTVSASGVDVGAYSWVGVEGTWDGLLGALRATDTTIIKESMRQPIGRAVSEFAMVRQPEMLRAVIDRSALTSLLRNRLAERGYLEVSTPMLTVNGDMGHVSQAQTEPVLGRRFHLRTDPEEYLKRYLTAGLPAVFEVSTNVRADKPGDWHLVEFQSVEYYRRLMTLDESIEVADELVREGLRGFGPPITSWSGVVLHPERPFNRMRYADAFQSVLGVDLSAEECATAKGLAATLRTVGCEIEVPEELVGWRRAWLEAAFDGHVLPKIRQPLWITHFPAELAVQARLDQADPRYALRAELYLPGGLELANVYENLVDGAELRAQYNTRRSHRVAAGMSYVATNEALMTSAEAGMPPMSGGAVGIDRVLMVALGHASAGGGVLFGREGFTELKSEHSVCGSDGGCGSCGGGCS</sequence>
<evidence type="ECO:0000256" key="7">
    <source>
        <dbReference type="ARBA" id="ARBA00023014"/>
    </source>
</evidence>
<keyword evidence="1" id="KW-0436">Ligase</keyword>
<dbReference type="GO" id="GO:0005829">
    <property type="term" value="C:cytosol"/>
    <property type="evidence" value="ECO:0007669"/>
    <property type="project" value="TreeGrafter"/>
</dbReference>
<feature type="domain" description="Aminoacyl-transfer RNA synthetases class-II family profile" evidence="8">
    <location>
        <begin position="515"/>
        <end position="819"/>
    </location>
</feature>
<keyword evidence="2" id="KW-0949">S-adenosyl-L-methionine</keyword>
<protein>
    <recommendedName>
        <fullName evidence="8">Aminoacyl-transfer RNA synthetases class-II family profile domain-containing protein</fullName>
    </recommendedName>
</protein>
<dbReference type="GO" id="GO:0000049">
    <property type="term" value="F:tRNA binding"/>
    <property type="evidence" value="ECO:0007669"/>
    <property type="project" value="TreeGrafter"/>
</dbReference>
<evidence type="ECO:0000256" key="6">
    <source>
        <dbReference type="ARBA" id="ARBA00023004"/>
    </source>
</evidence>
<dbReference type="GO" id="GO:0051536">
    <property type="term" value="F:iron-sulfur cluster binding"/>
    <property type="evidence" value="ECO:0007669"/>
    <property type="project" value="UniProtKB-KW"/>
</dbReference>
<keyword evidence="3" id="KW-0479">Metal-binding</keyword>
<name>A0A810N202_9ACTN</name>
<dbReference type="Gene3D" id="3.30.930.10">
    <property type="entry name" value="Bira Bifunctional Protein, Domain 2"/>
    <property type="match status" value="1"/>
</dbReference>
<keyword evidence="7" id="KW-0411">Iron-sulfur</keyword>
<dbReference type="PANTHER" id="PTHR42918">
    <property type="entry name" value="LYSYL-TRNA SYNTHETASE"/>
    <property type="match status" value="1"/>
</dbReference>
<dbReference type="InterPro" id="IPR045864">
    <property type="entry name" value="aa-tRNA-synth_II/BPL/LPL"/>
</dbReference>
<evidence type="ECO:0000256" key="1">
    <source>
        <dbReference type="ARBA" id="ARBA00022598"/>
    </source>
</evidence>
<dbReference type="PROSITE" id="PS50862">
    <property type="entry name" value="AA_TRNA_LIGASE_II"/>
    <property type="match status" value="1"/>
</dbReference>
<dbReference type="KEGG" id="pry:Prubr_28040"/>
<dbReference type="InterPro" id="IPR013785">
    <property type="entry name" value="Aldolase_TIM"/>
</dbReference>
<proteinExistence type="predicted"/>
<dbReference type="GO" id="GO:0046872">
    <property type="term" value="F:metal ion binding"/>
    <property type="evidence" value="ECO:0007669"/>
    <property type="project" value="UniProtKB-KW"/>
</dbReference>
<evidence type="ECO:0000256" key="2">
    <source>
        <dbReference type="ARBA" id="ARBA00022691"/>
    </source>
</evidence>
<keyword evidence="10" id="KW-1185">Reference proteome</keyword>
<dbReference type="RefSeq" id="WP_212825455.1">
    <property type="nucleotide sequence ID" value="NZ_AP023359.1"/>
</dbReference>
<evidence type="ECO:0000256" key="4">
    <source>
        <dbReference type="ARBA" id="ARBA00022741"/>
    </source>
</evidence>
<keyword evidence="4" id="KW-0547">Nucleotide-binding</keyword>
<keyword evidence="6" id="KW-0408">Iron</keyword>
<dbReference type="AlphaFoldDB" id="A0A810N202"/>
<dbReference type="InterPro" id="IPR018149">
    <property type="entry name" value="Lys-tRNA-synth_II_C"/>
</dbReference>
<accession>A0A810N202</accession>
<dbReference type="SFLD" id="SFLDS00029">
    <property type="entry name" value="Radical_SAM"/>
    <property type="match status" value="1"/>
</dbReference>
<dbReference type="SUPFAM" id="SSF55681">
    <property type="entry name" value="Class II aaRS and biotin synthetases"/>
    <property type="match status" value="1"/>
</dbReference>
<reference evidence="9" key="1">
    <citation type="submission" date="2020-08" db="EMBL/GenBank/DDBJ databases">
        <title>Whole genome shotgun sequence of Polymorphospora rubra NBRC 101157.</title>
        <authorList>
            <person name="Komaki H."/>
            <person name="Tamura T."/>
        </authorList>
    </citation>
    <scope>NUCLEOTIDE SEQUENCE</scope>
    <source>
        <strain evidence="9">NBRC 101157</strain>
    </source>
</reference>
<dbReference type="EMBL" id="AP023359">
    <property type="protein sequence ID" value="BCJ65783.1"/>
    <property type="molecule type" value="Genomic_DNA"/>
</dbReference>
<dbReference type="InterPro" id="IPR004364">
    <property type="entry name" value="Aa-tRNA-synt_II"/>
</dbReference>
<dbReference type="GO" id="GO:0005524">
    <property type="term" value="F:ATP binding"/>
    <property type="evidence" value="ECO:0007669"/>
    <property type="project" value="UniProtKB-KW"/>
</dbReference>
<dbReference type="GO" id="GO:0004824">
    <property type="term" value="F:lysine-tRNA ligase activity"/>
    <property type="evidence" value="ECO:0007669"/>
    <property type="project" value="InterPro"/>
</dbReference>
<dbReference type="GO" id="GO:0006430">
    <property type="term" value="P:lysyl-tRNA aminoacylation"/>
    <property type="evidence" value="ECO:0007669"/>
    <property type="project" value="InterPro"/>
</dbReference>
<dbReference type="InterPro" id="IPR007197">
    <property type="entry name" value="rSAM"/>
</dbReference>
<dbReference type="InterPro" id="IPR058240">
    <property type="entry name" value="rSAM_sf"/>
</dbReference>
<dbReference type="SUPFAM" id="SSF102114">
    <property type="entry name" value="Radical SAM enzymes"/>
    <property type="match status" value="1"/>
</dbReference>
<evidence type="ECO:0000313" key="10">
    <source>
        <dbReference type="Proteomes" id="UP000680866"/>
    </source>
</evidence>
<evidence type="ECO:0000256" key="5">
    <source>
        <dbReference type="ARBA" id="ARBA00022840"/>
    </source>
</evidence>
<dbReference type="Proteomes" id="UP000680866">
    <property type="component" value="Chromosome"/>
</dbReference>
<dbReference type="PRINTS" id="PR00982">
    <property type="entry name" value="TRNASYNTHLYS"/>
</dbReference>
<gene>
    <name evidence="9" type="ORF">Prubr_28040</name>
</gene>
<dbReference type="Pfam" id="PF00152">
    <property type="entry name" value="tRNA-synt_2"/>
    <property type="match status" value="1"/>
</dbReference>
<evidence type="ECO:0000256" key="3">
    <source>
        <dbReference type="ARBA" id="ARBA00022723"/>
    </source>
</evidence>